<dbReference type="PROSITE" id="PS50112">
    <property type="entry name" value="PAS"/>
    <property type="match status" value="1"/>
</dbReference>
<evidence type="ECO:0000256" key="2">
    <source>
        <dbReference type="ARBA" id="ARBA00004370"/>
    </source>
</evidence>
<dbReference type="GO" id="GO:0000155">
    <property type="term" value="F:phosphorelay sensor kinase activity"/>
    <property type="evidence" value="ECO:0007669"/>
    <property type="project" value="InterPro"/>
</dbReference>
<keyword evidence="15" id="KW-1185">Reference proteome</keyword>
<dbReference type="CDD" id="cd00082">
    <property type="entry name" value="HisKA"/>
    <property type="match status" value="1"/>
</dbReference>
<dbReference type="CDD" id="cd06225">
    <property type="entry name" value="HAMP"/>
    <property type="match status" value="1"/>
</dbReference>
<keyword evidence="9" id="KW-0902">Two-component regulatory system</keyword>
<dbReference type="CDD" id="cd00130">
    <property type="entry name" value="PAS"/>
    <property type="match status" value="1"/>
</dbReference>
<dbReference type="STRING" id="608538.HTH_0829"/>
<dbReference type="Gene3D" id="1.10.287.130">
    <property type="match status" value="1"/>
</dbReference>
<dbReference type="InterPro" id="IPR003661">
    <property type="entry name" value="HisK_dim/P_dom"/>
</dbReference>
<dbReference type="KEGG" id="hth:HTH_0829"/>
<dbReference type="eggNOG" id="COG4191">
    <property type="taxonomic scope" value="Bacteria"/>
</dbReference>
<evidence type="ECO:0000256" key="8">
    <source>
        <dbReference type="ARBA" id="ARBA00022840"/>
    </source>
</evidence>
<dbReference type="AlphaFoldDB" id="D3DHI7"/>
<comment type="catalytic activity">
    <reaction evidence="1">
        <text>ATP + protein L-histidine = ADP + protein N-phospho-L-histidine.</text>
        <dbReference type="EC" id="2.7.13.3"/>
    </reaction>
</comment>
<gene>
    <name evidence="14" type="ordered locus">HTH_0829</name>
</gene>
<dbReference type="Gene3D" id="3.30.450.20">
    <property type="entry name" value="PAS domain"/>
    <property type="match status" value="1"/>
</dbReference>
<evidence type="ECO:0000256" key="7">
    <source>
        <dbReference type="ARBA" id="ARBA00022777"/>
    </source>
</evidence>
<evidence type="ECO:0000256" key="5">
    <source>
        <dbReference type="ARBA" id="ARBA00022679"/>
    </source>
</evidence>
<evidence type="ECO:0000256" key="6">
    <source>
        <dbReference type="ARBA" id="ARBA00022741"/>
    </source>
</evidence>
<evidence type="ECO:0000256" key="10">
    <source>
        <dbReference type="SAM" id="Phobius"/>
    </source>
</evidence>
<evidence type="ECO:0000256" key="3">
    <source>
        <dbReference type="ARBA" id="ARBA00012438"/>
    </source>
</evidence>
<dbReference type="SUPFAM" id="SSF55874">
    <property type="entry name" value="ATPase domain of HSP90 chaperone/DNA topoisomerase II/histidine kinase"/>
    <property type="match status" value="1"/>
</dbReference>
<dbReference type="InterPro" id="IPR035965">
    <property type="entry name" value="PAS-like_dom_sf"/>
</dbReference>
<proteinExistence type="predicted"/>
<dbReference type="Pfam" id="PF00512">
    <property type="entry name" value="HisKA"/>
    <property type="match status" value="1"/>
</dbReference>
<dbReference type="EC" id="2.7.13.3" evidence="3"/>
<keyword evidence="5" id="KW-0808">Transferase</keyword>
<dbReference type="SMART" id="SM00091">
    <property type="entry name" value="PAS"/>
    <property type="match status" value="1"/>
</dbReference>
<dbReference type="InterPro" id="IPR036097">
    <property type="entry name" value="HisK_dim/P_sf"/>
</dbReference>
<dbReference type="Gene3D" id="3.30.565.10">
    <property type="entry name" value="Histidine kinase-like ATPase, C-terminal domain"/>
    <property type="match status" value="1"/>
</dbReference>
<dbReference type="InterPro" id="IPR013656">
    <property type="entry name" value="PAS_4"/>
</dbReference>
<dbReference type="InterPro" id="IPR003594">
    <property type="entry name" value="HATPase_dom"/>
</dbReference>
<accession>D3DHI7</accession>
<keyword evidence="10" id="KW-0812">Transmembrane</keyword>
<keyword evidence="10" id="KW-0472">Membrane</keyword>
<dbReference type="PROSITE" id="PS50885">
    <property type="entry name" value="HAMP"/>
    <property type="match status" value="1"/>
</dbReference>
<dbReference type="PRINTS" id="PR00344">
    <property type="entry name" value="BCTRLSENSOR"/>
</dbReference>
<dbReference type="InterPro" id="IPR036890">
    <property type="entry name" value="HATPase_C_sf"/>
</dbReference>
<dbReference type="InterPro" id="IPR000014">
    <property type="entry name" value="PAS"/>
</dbReference>
<dbReference type="PANTHER" id="PTHR43065">
    <property type="entry name" value="SENSOR HISTIDINE KINASE"/>
    <property type="match status" value="1"/>
</dbReference>
<evidence type="ECO:0000259" key="13">
    <source>
        <dbReference type="PROSITE" id="PS50885"/>
    </source>
</evidence>
<reference evidence="14 15" key="1">
    <citation type="journal article" date="2010" name="J. Bacteriol.">
        <title>Complete genome sequence of the thermophilic, obligately chemolithoautotrophic hydrogen-oxidizing bacterium Hydrogenobacter thermophilus TK-6.</title>
        <authorList>
            <person name="Arai H."/>
            <person name="Kanbe H."/>
            <person name="Ishii M."/>
            <person name="Igarashi Y."/>
        </authorList>
    </citation>
    <scope>NUCLEOTIDE SEQUENCE [LARGE SCALE GENOMIC DNA]</scope>
    <source>
        <strain evidence="15">DSM 6534 / IAM 12695 / TK-6 [Tokyo]</strain>
    </source>
</reference>
<name>D3DHI7_HYDTT</name>
<keyword evidence="10" id="KW-1133">Transmembrane helix</keyword>
<feature type="domain" description="Histidine kinase" evidence="11">
    <location>
        <begin position="427"/>
        <end position="633"/>
    </location>
</feature>
<dbReference type="GO" id="GO:0005524">
    <property type="term" value="F:ATP binding"/>
    <property type="evidence" value="ECO:0007669"/>
    <property type="project" value="UniProtKB-KW"/>
</dbReference>
<evidence type="ECO:0000313" key="15">
    <source>
        <dbReference type="Proteomes" id="UP000002574"/>
    </source>
</evidence>
<evidence type="ECO:0000313" key="14">
    <source>
        <dbReference type="EMBL" id="BAI69289.1"/>
    </source>
</evidence>
<dbReference type="SMART" id="SM00387">
    <property type="entry name" value="HATPase_c"/>
    <property type="match status" value="1"/>
</dbReference>
<dbReference type="EMBL" id="AP011112">
    <property type="protein sequence ID" value="BAI69289.1"/>
    <property type="molecule type" value="Genomic_DNA"/>
</dbReference>
<sequence length="634" mass="72264">MRRSLKGRILLLLTFVLAVQVVSYLNHFYLIKSELVERWYKNANVLANAISDRLNYLLEEKISEINTLIAKYERMGFSPDEILWRLSGDINSITEGAFYDITGKRVAFSSRLKTSSVFEDVLSSLLEKTEMLGYYTDSYGELYVKVKIPDFQDNVFKGFYVVGINLNTLLEDIYPLSLQNANLYLLDGKGKVLLSMRQTGKENSLKASARVKGTDWMLVLEEPYSAVISPAYGFLFRSLMFGVMSTVGLGIVAFLIILRIFKPLDRLKENIIEWNKNRRINLQSDDEIGLLSKTFERLVDRLEREKEVYMSIFNSSVDGMLLVDREGRVRKANKSFLERYSVSEESLVGRHISEFIEPYSPEALFLPEALLTLGGKKYIINMCAVQINTENGEFTLYQLRDITEKKELELMIYRTSKLSVAGEIACSIAHQLNNPLASILTHAEYIHNASSDQRLKEKAQVIIKQALKSAETVRRLLDLARAFDGKPQKVNPYNITKEVIQLLSFKAKRKKVILEFTSDTNPELGIVCFSWKLEQVLVNVIENAIDASEQGQKVEIKLRREGDSYVWIVRDYGKGIADEDLSKVFEPFYTTKEDGTGLGLSLVKRFVEDMGGSINLRNTESGLEVKISLPLQIF</sequence>
<dbReference type="Proteomes" id="UP000002574">
    <property type="component" value="Chromosome"/>
</dbReference>
<dbReference type="Gene3D" id="6.10.340.10">
    <property type="match status" value="1"/>
</dbReference>
<dbReference type="SUPFAM" id="SSF55785">
    <property type="entry name" value="PYP-like sensor domain (PAS domain)"/>
    <property type="match status" value="1"/>
</dbReference>
<evidence type="ECO:0000259" key="11">
    <source>
        <dbReference type="PROSITE" id="PS50109"/>
    </source>
</evidence>
<feature type="domain" description="PAS" evidence="12">
    <location>
        <begin position="305"/>
        <end position="358"/>
    </location>
</feature>
<organism evidence="14 15">
    <name type="scientific">Hydrogenobacter thermophilus (strain DSM 6534 / IAM 12695 / TK-6)</name>
    <dbReference type="NCBI Taxonomy" id="608538"/>
    <lineage>
        <taxon>Bacteria</taxon>
        <taxon>Pseudomonadati</taxon>
        <taxon>Aquificota</taxon>
        <taxon>Aquificia</taxon>
        <taxon>Aquificales</taxon>
        <taxon>Aquificaceae</taxon>
        <taxon>Hydrogenobacter</taxon>
    </lineage>
</organism>
<evidence type="ECO:0000256" key="9">
    <source>
        <dbReference type="ARBA" id="ARBA00023012"/>
    </source>
</evidence>
<feature type="transmembrane region" description="Helical" evidence="10">
    <location>
        <begin position="234"/>
        <end position="258"/>
    </location>
</feature>
<dbReference type="OrthoDB" id="9784397at2"/>
<feature type="domain" description="HAMP" evidence="13">
    <location>
        <begin position="258"/>
        <end position="307"/>
    </location>
</feature>
<dbReference type="InterPro" id="IPR003660">
    <property type="entry name" value="HAMP_dom"/>
</dbReference>
<dbReference type="InterPro" id="IPR004358">
    <property type="entry name" value="Sig_transdc_His_kin-like_C"/>
</dbReference>
<dbReference type="SUPFAM" id="SSF47384">
    <property type="entry name" value="Homodimeric domain of signal transducing histidine kinase"/>
    <property type="match status" value="1"/>
</dbReference>
<evidence type="ECO:0000256" key="4">
    <source>
        <dbReference type="ARBA" id="ARBA00022553"/>
    </source>
</evidence>
<dbReference type="Pfam" id="PF08448">
    <property type="entry name" value="PAS_4"/>
    <property type="match status" value="1"/>
</dbReference>
<evidence type="ECO:0000256" key="1">
    <source>
        <dbReference type="ARBA" id="ARBA00000085"/>
    </source>
</evidence>
<evidence type="ECO:0000259" key="12">
    <source>
        <dbReference type="PROSITE" id="PS50112"/>
    </source>
</evidence>
<keyword evidence="8" id="KW-0067">ATP-binding</keyword>
<keyword evidence="7 14" id="KW-0418">Kinase</keyword>
<dbReference type="KEGG" id="hte:Hydth_0829"/>
<protein>
    <recommendedName>
        <fullName evidence="3">histidine kinase</fullName>
        <ecNumber evidence="3">2.7.13.3</ecNumber>
    </recommendedName>
</protein>
<keyword evidence="6" id="KW-0547">Nucleotide-binding</keyword>
<dbReference type="PROSITE" id="PS50109">
    <property type="entry name" value="HIS_KIN"/>
    <property type="match status" value="1"/>
</dbReference>
<dbReference type="GO" id="GO:0016020">
    <property type="term" value="C:membrane"/>
    <property type="evidence" value="ECO:0007669"/>
    <property type="project" value="UniProtKB-SubCell"/>
</dbReference>
<keyword evidence="4" id="KW-0597">Phosphoprotein</keyword>
<comment type="subcellular location">
    <subcellularLocation>
        <location evidence="2">Membrane</location>
    </subcellularLocation>
</comment>
<dbReference type="Pfam" id="PF02518">
    <property type="entry name" value="HATPase_c"/>
    <property type="match status" value="1"/>
</dbReference>
<dbReference type="PANTHER" id="PTHR43065:SF10">
    <property type="entry name" value="PEROXIDE STRESS-ACTIVATED HISTIDINE KINASE MAK3"/>
    <property type="match status" value="1"/>
</dbReference>
<dbReference type="SMART" id="SM00388">
    <property type="entry name" value="HisKA"/>
    <property type="match status" value="1"/>
</dbReference>
<dbReference type="InterPro" id="IPR005467">
    <property type="entry name" value="His_kinase_dom"/>
</dbReference>
<dbReference type="RefSeq" id="WP_012963470.1">
    <property type="nucleotide sequence ID" value="NC_013799.1"/>
</dbReference>
<dbReference type="NCBIfam" id="TIGR00229">
    <property type="entry name" value="sensory_box"/>
    <property type="match status" value="1"/>
</dbReference>